<keyword evidence="7" id="KW-0012">Acyltransferase</keyword>
<dbReference type="Pfam" id="PF02450">
    <property type="entry name" value="LCAT"/>
    <property type="match status" value="1"/>
</dbReference>
<dbReference type="EC" id="2.3.1.158" evidence="9"/>
<evidence type="ECO:0000256" key="10">
    <source>
        <dbReference type="SAM" id="Phobius"/>
    </source>
</evidence>
<dbReference type="GO" id="GO:0016020">
    <property type="term" value="C:membrane"/>
    <property type="evidence" value="ECO:0007669"/>
    <property type="project" value="UniProtKB-SubCell"/>
</dbReference>
<evidence type="ECO:0000256" key="8">
    <source>
        <dbReference type="ARBA" id="ARBA00051335"/>
    </source>
</evidence>
<comment type="caution">
    <text evidence="11">The sequence shown here is derived from an EMBL/GenBank/DDBJ whole genome shotgun (WGS) entry which is preliminary data.</text>
</comment>
<dbReference type="GO" id="GO:0019432">
    <property type="term" value="P:triglyceride biosynthetic process"/>
    <property type="evidence" value="ECO:0007669"/>
    <property type="project" value="UniProtKB-ARBA"/>
</dbReference>
<dbReference type="GO" id="GO:0046027">
    <property type="term" value="F:phospholipid:diacylglycerol acyltransferase activity"/>
    <property type="evidence" value="ECO:0007669"/>
    <property type="project" value="UniProtKB-EC"/>
</dbReference>
<keyword evidence="5 10" id="KW-1133">Transmembrane helix</keyword>
<evidence type="ECO:0000313" key="11">
    <source>
        <dbReference type="EMBL" id="KAG9455013.1"/>
    </source>
</evidence>
<keyword evidence="6 10" id="KW-0472">Membrane</keyword>
<evidence type="ECO:0000256" key="2">
    <source>
        <dbReference type="ARBA" id="ARBA00010701"/>
    </source>
</evidence>
<evidence type="ECO:0000256" key="3">
    <source>
        <dbReference type="ARBA" id="ARBA00022679"/>
    </source>
</evidence>
<dbReference type="Gene3D" id="3.40.50.1820">
    <property type="entry name" value="alpha/beta hydrolase"/>
    <property type="match status" value="1"/>
</dbReference>
<dbReference type="GO" id="GO:0008374">
    <property type="term" value="F:O-acyltransferase activity"/>
    <property type="evidence" value="ECO:0007669"/>
    <property type="project" value="InterPro"/>
</dbReference>
<evidence type="ECO:0000256" key="6">
    <source>
        <dbReference type="ARBA" id="ARBA00023136"/>
    </source>
</evidence>
<accession>A0AAV7F634</accession>
<comment type="catalytic activity">
    <reaction evidence="8">
        <text>a glycerophospholipid + a 1,2-diacyl-sn-glycerol = a monoacylglycerophospholipid + a triacyl-sn-glycerol</text>
        <dbReference type="Rhea" id="RHEA:14057"/>
        <dbReference type="ChEBI" id="CHEBI:17815"/>
        <dbReference type="ChEBI" id="CHEBI:64615"/>
        <dbReference type="ChEBI" id="CHEBI:136912"/>
        <dbReference type="ChEBI" id="CHEBI:136913"/>
        <dbReference type="EC" id="2.3.1.158"/>
    </reaction>
</comment>
<evidence type="ECO:0000256" key="5">
    <source>
        <dbReference type="ARBA" id="ARBA00022989"/>
    </source>
</evidence>
<evidence type="ECO:0000256" key="1">
    <source>
        <dbReference type="ARBA" id="ARBA00004167"/>
    </source>
</evidence>
<name>A0AAV7F634_ARIFI</name>
<evidence type="ECO:0000256" key="9">
    <source>
        <dbReference type="ARBA" id="ARBA00066405"/>
    </source>
</evidence>
<keyword evidence="4 10" id="KW-0812">Transmembrane</keyword>
<organism evidence="11 12">
    <name type="scientific">Aristolochia fimbriata</name>
    <name type="common">White veined hardy Dutchman's pipe vine</name>
    <dbReference type="NCBI Taxonomy" id="158543"/>
    <lineage>
        <taxon>Eukaryota</taxon>
        <taxon>Viridiplantae</taxon>
        <taxon>Streptophyta</taxon>
        <taxon>Embryophyta</taxon>
        <taxon>Tracheophyta</taxon>
        <taxon>Spermatophyta</taxon>
        <taxon>Magnoliopsida</taxon>
        <taxon>Magnoliidae</taxon>
        <taxon>Piperales</taxon>
        <taxon>Aristolochiaceae</taxon>
        <taxon>Aristolochia</taxon>
    </lineage>
</organism>
<dbReference type="InterPro" id="IPR003386">
    <property type="entry name" value="LACT/PDAT_acylTrfase"/>
</dbReference>
<dbReference type="FunFam" id="3.40.50.1820:FF:000160">
    <property type="entry name" value="Phospholipid:diacylglycerol acyltransferase 1"/>
    <property type="match status" value="1"/>
</dbReference>
<dbReference type="AlphaFoldDB" id="A0AAV7F634"/>
<comment type="subcellular location">
    <subcellularLocation>
        <location evidence="1">Membrane</location>
        <topology evidence="1">Single-pass membrane protein</topology>
    </subcellularLocation>
</comment>
<protein>
    <recommendedName>
        <fullName evidence="9">phospholipid:diacylglycerol acyltransferase</fullName>
        <ecNumber evidence="9">2.3.1.158</ecNumber>
    </recommendedName>
</protein>
<keyword evidence="3" id="KW-0808">Transferase</keyword>
<evidence type="ECO:0000313" key="12">
    <source>
        <dbReference type="Proteomes" id="UP000825729"/>
    </source>
</evidence>
<dbReference type="SUPFAM" id="SSF53474">
    <property type="entry name" value="alpha/beta-Hydrolases"/>
    <property type="match status" value="1"/>
</dbReference>
<dbReference type="EMBL" id="JAINDJ010000003">
    <property type="protein sequence ID" value="KAG9455013.1"/>
    <property type="molecule type" value="Genomic_DNA"/>
</dbReference>
<dbReference type="InterPro" id="IPR029058">
    <property type="entry name" value="AB_hydrolase_fold"/>
</dbReference>
<keyword evidence="12" id="KW-1185">Reference proteome</keyword>
<feature type="transmembrane region" description="Helical" evidence="10">
    <location>
        <begin position="53"/>
        <end position="75"/>
    </location>
</feature>
<proteinExistence type="inferred from homology"/>
<dbReference type="PANTHER" id="PTHR11440">
    <property type="entry name" value="LECITHIN-CHOLESTEROL ACYLTRANSFERASE-RELATED"/>
    <property type="match status" value="1"/>
</dbReference>
<evidence type="ECO:0000256" key="4">
    <source>
        <dbReference type="ARBA" id="ARBA00022692"/>
    </source>
</evidence>
<reference evidence="11 12" key="1">
    <citation type="submission" date="2021-07" db="EMBL/GenBank/DDBJ databases">
        <title>The Aristolochia fimbriata genome: insights into angiosperm evolution, floral development and chemical biosynthesis.</title>
        <authorList>
            <person name="Jiao Y."/>
        </authorList>
    </citation>
    <scope>NUCLEOTIDE SEQUENCE [LARGE SCALE GENOMIC DNA]</scope>
    <source>
        <strain evidence="11">IBCAS-2021</strain>
        <tissue evidence="11">Leaf</tissue>
    </source>
</reference>
<gene>
    <name evidence="11" type="ORF">H6P81_007917</name>
</gene>
<sequence length="676" mass="75666">MASVLRFRKLYVEPAVRCDVGESVKAVSGVAVPPVEEKKGTRRRGWRRREWNCVDWCCWAIGYMCTAWWVLLLFYDSFHMALPAPESPGMKLKREGLRPLHPVVLVPGIVTAGLELWEGRPCADGLFRKRLWGGASFTDVLRRPFCWLEHISLDNETGMDPPGIRVRPVPGLVAADYFAPGYFVWAVLIENLARIGYEGKNMHMTAYDWRLSFQNTEVRDQSLSRLKSKIELMFRTNGDKKVVVVPHSMGVLYFLHFMKWVEAPPPMGGGGGPGWCAKHIKAIMNIAPAFLGVPKAASTIFSAEAKDVAFVRAMAPGLIDSEILGFQALEHVMRVSRSWDSVMSLLPKGGEAIWGNLDWSPEEGYECDQVKKYLKSFPTKQSSETNSTDGKLGFKVTDSVHYGRIISFSKKSSQLPSSELETMKNKDLARHHGRVQNNASCGVWTEYDEMDRESIRAVAENKVYTAKTFTELLHFVAPKLMQRADAHFSQGLADDLDDPKYSHYKYWSNPLETKLPEAPEMEIYCMYGVGIPTERAYVYKLSPSERCRSIPYRIDGSAEDDKGCLKGGVYSVDGDQSVPALSAGLMCAKGWRGRTRFNPSGIRTYVREYRHKAPANLLEGRGWESGAHVDIMGNVALIEDVMRVAAGAAAAAAADVRSDKIHSDIMRMAERVGLRL</sequence>
<comment type="similarity">
    <text evidence="2">Belongs to the AB hydrolase superfamily. Lipase family.</text>
</comment>
<dbReference type="Proteomes" id="UP000825729">
    <property type="component" value="Unassembled WGS sequence"/>
</dbReference>
<evidence type="ECO:0000256" key="7">
    <source>
        <dbReference type="ARBA" id="ARBA00023315"/>
    </source>
</evidence>